<comment type="catalytic activity">
    <reaction evidence="1">
        <text>dihydroxyacetone phosphate = methylglyoxal + phosphate</text>
        <dbReference type="Rhea" id="RHEA:17937"/>
        <dbReference type="ChEBI" id="CHEBI:17158"/>
        <dbReference type="ChEBI" id="CHEBI:43474"/>
        <dbReference type="ChEBI" id="CHEBI:57642"/>
        <dbReference type="EC" id="4.2.3.3"/>
    </reaction>
</comment>
<proteinExistence type="inferred from homology"/>
<dbReference type="InterPro" id="IPR018148">
    <property type="entry name" value="Methylglyoxal_synth_AS"/>
</dbReference>
<dbReference type="InterPro" id="IPR005218">
    <property type="entry name" value="Diacylglycerol/lipid_kinase"/>
</dbReference>
<dbReference type="InterPro" id="IPR001206">
    <property type="entry name" value="Diacylglycerol_kinase_cat_dom"/>
</dbReference>
<dbReference type="Pfam" id="PF02142">
    <property type="entry name" value="MGS"/>
    <property type="match status" value="1"/>
</dbReference>
<dbReference type="InterPro" id="IPR045540">
    <property type="entry name" value="YegS/DAGK_C"/>
</dbReference>
<feature type="binding site" evidence="1">
    <location>
        <position position="14"/>
    </location>
    <ligand>
        <name>substrate</name>
    </ligand>
</feature>
<dbReference type="GO" id="GO:0005524">
    <property type="term" value="F:ATP binding"/>
    <property type="evidence" value="ECO:0007669"/>
    <property type="project" value="InterPro"/>
</dbReference>
<dbReference type="EMBL" id="JTHE02000003">
    <property type="protein sequence ID" value="NEV67438.1"/>
    <property type="molecule type" value="Genomic_DNA"/>
</dbReference>
<gene>
    <name evidence="1 2" type="primary">mgsA</name>
    <name evidence="2" type="ORF">QQ91_009950</name>
</gene>
<dbReference type="PANTHER" id="PTHR30492">
    <property type="entry name" value="METHYLGLYOXAL SYNTHASE"/>
    <property type="match status" value="1"/>
</dbReference>
<organism evidence="2">
    <name type="scientific">Lyngbya confervoides BDU141951</name>
    <dbReference type="NCBI Taxonomy" id="1574623"/>
    <lineage>
        <taxon>Bacteria</taxon>
        <taxon>Bacillati</taxon>
        <taxon>Cyanobacteriota</taxon>
        <taxon>Cyanophyceae</taxon>
        <taxon>Oscillatoriophycideae</taxon>
        <taxon>Oscillatoriales</taxon>
        <taxon>Microcoleaceae</taxon>
        <taxon>Lyngbya</taxon>
    </lineage>
</organism>
<dbReference type="GO" id="GO:0019242">
    <property type="term" value="P:methylglyoxal biosynthetic process"/>
    <property type="evidence" value="ECO:0007669"/>
    <property type="project" value="UniProtKB-UniRule"/>
</dbReference>
<feature type="active site" description="Proton donor/acceptor" evidence="1">
    <location>
        <position position="62"/>
    </location>
</feature>
<feature type="binding site" evidence="1">
    <location>
        <begin position="56"/>
        <end position="57"/>
    </location>
    <ligand>
        <name>substrate</name>
    </ligand>
</feature>
<dbReference type="InterPro" id="IPR011607">
    <property type="entry name" value="MGS-like_dom"/>
</dbReference>
<dbReference type="NCBIfam" id="TIGR00147">
    <property type="entry name" value="YegS/Rv2252/BmrU family lipid kinase"/>
    <property type="match status" value="1"/>
</dbReference>
<dbReference type="SUPFAM" id="SSF52335">
    <property type="entry name" value="Methylglyoxal synthase-like"/>
    <property type="match status" value="1"/>
</dbReference>
<feature type="binding site" evidence="1">
    <location>
        <position position="89"/>
    </location>
    <ligand>
        <name>substrate</name>
    </ligand>
</feature>
<dbReference type="NCBIfam" id="NF003559">
    <property type="entry name" value="PRK05234.1"/>
    <property type="match status" value="1"/>
</dbReference>
<dbReference type="InterPro" id="IPR004363">
    <property type="entry name" value="Methylgl_synth"/>
</dbReference>
<dbReference type="NCBIfam" id="NF002033">
    <property type="entry name" value="PRK00861.1"/>
    <property type="match status" value="1"/>
</dbReference>
<sequence>MPNCIALIAHDSKKDDMVTFVAQHRAVLAKYHLLATGTTGQRINQATELTVERMASGPLGGDTQIAAQVVAGNVVAVIFLVDPLYAQPHEPDIRALLRVCEVYNVPLATNLATADAVLATLQKSQVAHLIFNPVSGQSNPDQDLALIRSLLEPQIHLKVVFTSAEANPAEQAQQAIAAGADIVLASGGDGTVSAVASSLVNTDIPLGIIPRGTANAFAGALGIANGIRGACDTILAGTTRVVDVARCNGQPYVLLAGIGFEAEMVDRANRELKNRLGVLAYLLAGVQQFQEQTAFKAIIDLDGEKTEVQTGTITVANAAPATSVLAQGFGQVIVDDGLLDVTIATPQTRLQGLNTLTSLFASALVNTPTQREDIIRLRTERVKITTEPPQKVVIDGEIVTAEATEFECLPKALTVLAPLAN</sequence>
<evidence type="ECO:0000313" key="2">
    <source>
        <dbReference type="EMBL" id="NEV67438.1"/>
    </source>
</evidence>
<feature type="binding site" evidence="1">
    <location>
        <position position="10"/>
    </location>
    <ligand>
        <name>substrate</name>
    </ligand>
</feature>
<dbReference type="Pfam" id="PF19279">
    <property type="entry name" value="YegS_C"/>
    <property type="match status" value="1"/>
</dbReference>
<dbReference type="Gene3D" id="3.40.50.10330">
    <property type="entry name" value="Probable inorganic polyphosphate/atp-NAD kinase, domain 1"/>
    <property type="match status" value="1"/>
</dbReference>
<dbReference type="GO" id="GO:0008929">
    <property type="term" value="F:methylglyoxal synthase activity"/>
    <property type="evidence" value="ECO:0007669"/>
    <property type="project" value="UniProtKB-UniRule"/>
</dbReference>
<name>A0A0C1Y8S2_9CYAN</name>
<dbReference type="GO" id="GO:0005829">
    <property type="term" value="C:cytosol"/>
    <property type="evidence" value="ECO:0007669"/>
    <property type="project" value="TreeGrafter"/>
</dbReference>
<comment type="similarity">
    <text evidence="1">Belongs to the methylglyoxal synthase family.</text>
</comment>
<dbReference type="InterPro" id="IPR016064">
    <property type="entry name" value="NAD/diacylglycerol_kinase_sf"/>
</dbReference>
<protein>
    <recommendedName>
        <fullName evidence="1">Methylglyoxal synthase</fullName>
        <shortName evidence="1">MGS</shortName>
        <ecNumber evidence="1">4.2.3.3</ecNumber>
    </recommendedName>
</protein>
<comment type="function">
    <text evidence="1">Catalyzes the formation of methylglyoxal from dihydroxyacetone phosphate.</text>
</comment>
<dbReference type="CDD" id="cd01422">
    <property type="entry name" value="MGS"/>
    <property type="match status" value="1"/>
</dbReference>
<reference evidence="2" key="1">
    <citation type="submission" date="2014-11" db="EMBL/GenBank/DDBJ databases">
        <authorList>
            <person name="Malar M.C."/>
            <person name="Sen D."/>
            <person name="Tripathy S."/>
        </authorList>
    </citation>
    <scope>NUCLEOTIDE SEQUENCE</scope>
    <source>
        <strain evidence="2">BDU141951</strain>
    </source>
</reference>
<dbReference type="Gene3D" id="3.40.50.1380">
    <property type="entry name" value="Methylglyoxal synthase-like domain"/>
    <property type="match status" value="1"/>
</dbReference>
<dbReference type="EC" id="4.2.3.3" evidence="1"/>
<dbReference type="PROSITE" id="PS01335">
    <property type="entry name" value="METHYLGLYOXAL_SYNTH"/>
    <property type="match status" value="1"/>
</dbReference>
<reference evidence="2" key="2">
    <citation type="journal article" date="2015" name="Genome Announc.">
        <title>Draft Genome Sequence of Filamentous Marine Cyanobacterium Lyngbya confervoides Strain BDU141951.</title>
        <authorList>
            <person name="Chandrababunaidu M.M."/>
            <person name="Sen D."/>
            <person name="Tripathy S."/>
        </authorList>
    </citation>
    <scope>NUCLEOTIDE SEQUENCE</scope>
    <source>
        <strain evidence="2">BDU141951</strain>
    </source>
</reference>
<evidence type="ECO:0000256" key="1">
    <source>
        <dbReference type="HAMAP-Rule" id="MF_00549"/>
    </source>
</evidence>
<dbReference type="NCBIfam" id="TIGR00160">
    <property type="entry name" value="MGSA"/>
    <property type="match status" value="1"/>
</dbReference>
<dbReference type="InterPro" id="IPR017438">
    <property type="entry name" value="ATP-NAD_kinase_N"/>
</dbReference>
<feature type="binding site" evidence="1">
    <location>
        <begin position="36"/>
        <end position="39"/>
    </location>
    <ligand>
        <name>substrate</name>
    </ligand>
</feature>
<accession>A0A0C1Y8S2</accession>
<keyword evidence="1 2" id="KW-0456">Lyase</keyword>
<comment type="caution">
    <text evidence="2">The sequence shown here is derived from an EMBL/GenBank/DDBJ whole genome shotgun (WGS) entry which is preliminary data.</text>
</comment>
<dbReference type="AlphaFoldDB" id="A0A0C1Y8S2"/>
<dbReference type="Pfam" id="PF00781">
    <property type="entry name" value="DAGK_cat"/>
    <property type="match status" value="1"/>
</dbReference>
<dbReference type="SMART" id="SM00851">
    <property type="entry name" value="MGS"/>
    <property type="match status" value="1"/>
</dbReference>
<dbReference type="Gene3D" id="2.60.200.40">
    <property type="match status" value="1"/>
</dbReference>
<dbReference type="InterPro" id="IPR036914">
    <property type="entry name" value="MGS-like_dom_sf"/>
</dbReference>
<dbReference type="HAMAP" id="MF_00549">
    <property type="entry name" value="Methylglyoxal_synth"/>
    <property type="match status" value="1"/>
</dbReference>
<dbReference type="GO" id="GO:0016301">
    <property type="term" value="F:kinase activity"/>
    <property type="evidence" value="ECO:0007669"/>
    <property type="project" value="InterPro"/>
</dbReference>
<dbReference type="PROSITE" id="PS50146">
    <property type="entry name" value="DAGK"/>
    <property type="match status" value="1"/>
</dbReference>
<dbReference type="PROSITE" id="PS51855">
    <property type="entry name" value="MGS"/>
    <property type="match status" value="1"/>
</dbReference>
<reference evidence="2" key="3">
    <citation type="submission" date="2020-02" db="EMBL/GenBank/DDBJ databases">
        <authorList>
            <person name="Sarangi A.N."/>
            <person name="Ghosh S."/>
            <person name="Mukherjee M."/>
            <person name="Tripathy S."/>
        </authorList>
    </citation>
    <scope>NUCLEOTIDE SEQUENCE</scope>
    <source>
        <strain evidence="2">BDU141951</strain>
    </source>
</reference>
<dbReference type="PANTHER" id="PTHR30492:SF0">
    <property type="entry name" value="METHYLGLYOXAL SYNTHASE"/>
    <property type="match status" value="1"/>
</dbReference>
<dbReference type="SUPFAM" id="SSF111331">
    <property type="entry name" value="NAD kinase/diacylglycerol kinase-like"/>
    <property type="match status" value="1"/>
</dbReference>
<dbReference type="GO" id="GO:0008654">
    <property type="term" value="P:phospholipid biosynthetic process"/>
    <property type="evidence" value="ECO:0007669"/>
    <property type="project" value="InterPro"/>
</dbReference>
<dbReference type="SMART" id="SM00046">
    <property type="entry name" value="DAGKc"/>
    <property type="match status" value="1"/>
</dbReference>